<dbReference type="PANTHER" id="PTHR47327:SF13">
    <property type="entry name" value="APPLE DOMAIN-CONTAINING PROTEIN"/>
    <property type="match status" value="1"/>
</dbReference>
<feature type="compositionally biased region" description="Pro residues" evidence="1">
    <location>
        <begin position="829"/>
        <end position="838"/>
    </location>
</feature>
<name>A0ABR3GZE8_LOXSC</name>
<evidence type="ECO:0000256" key="2">
    <source>
        <dbReference type="SAM" id="SignalP"/>
    </source>
</evidence>
<feature type="compositionally biased region" description="Low complexity" evidence="1">
    <location>
        <begin position="657"/>
        <end position="700"/>
    </location>
</feature>
<feature type="compositionally biased region" description="Basic and acidic residues" evidence="1">
    <location>
        <begin position="1124"/>
        <end position="1140"/>
    </location>
</feature>
<sequence>MRVGVLLLFLNVHLALGSRVILVENAPTCFRRVLAGRRALRSFVRKVVACERLEDCRRECADERRFHCESFNYRLDPSFRGKGLCELMTKPIEAFDISRDFVEDKDYDFYEVDRNSLEPHCPESLGGPGLLHSGFLSSKPNRLPNYQVQNQWDRTDQWQDSRYHRDYDRFYEEKRRYGGGRRRYPDYIPYQIGVGRSSEADIENWGTYGGVYGGNDNYYKDRNDYYNSVNHWRIPNNSRTYGVKPGYNSDFDYYSLGKERSWESQRYGSWKRGRWNTSGANGLDYGESNYYKPHKPHHYAEDRDDDGGGKDCSSRRRPGMSLGSGAIRRSLLARNVVECEAACFEEREFKCVSYSYRYSSSRGTDNCFLSERPYRGLELSADSGSDVYAMPQDQGCSTISHRPWVESECFWHVRSEAAVSGSAVRSALTVTGLGACEAECIRAHAFFCRGFSFRFDSPTTGDDLPNCILTSSPPTSLSGDNARRSHGHELYARGNYGRGCEPALYDDAPRDQHEDGECYLQYDNAAKLVGAAVRGQARVRDEQACGAACTEAPFRCLSFSFNNHAPQGVDNCLLSEIRLFDLQRGVDYQHSVDDWLFAFDLFNGQCWRKVHGKHAYEEPSSELPRPLIPGESGPSGSGYPSAASEPYLPASGPPSGPGYKPGYPASSPSGPDYKPGYPASAPSGPSYKPSYPASPGYHEPSGPEPSGPGYKPGYPPSEPSAPGYLPKPGYQPPFRPSEPSGPSYSKPDYRPDPSGPSYSKPDYRPDAGPSYLPGPRPGYGSEPSGPSYLPRPKPEYRPDPIGPSYSPGFKPAYRPPEPHGYPDSGFKPGYPPPRPEPGYRPGEGRPRPYPERPSGPSRPTVPQAPSHGGHREEQEPISVSWRHYTVSGFPCRAGTTCAQNKVAGHWACEPEGGEVGSWDYCCAPTHRCGYSEGFPKPWCYVGTMEDQWRPCSEKYYPYHQHNIPHPSQGGHRDDQRRPLRPQQDRPSFQDGDRPHLGPYATEAERKYWDDLYKNGPQAYYDKYGNPLPGYTKVPTASRPYIKYRHNYQGHGSGMWVPVAGQDPAHAGAGLGAPRYWPVAYLHKGPPPNMTYFVYNETHTTTTTEAYTRTPIEPPRENPPQDFNRGTEKPRDRDVVEARNHRDEKTRNITDRDIFQVDLNQFTTTTTTTSTTTTSKPEVKLADSLVEEKEIQQNKSEVEMIKPENVKEEKESENIKGIDDKLEDFTSPIEVLDIEDAAKGDKISDLKTLEAEERQIEAIGRLLASRRGSKLVLEKRSQKDLETKSIAVDKDLVDFNFGNRFPTTERRGIIQKVTKDEIERERNADKSLEVSETTFVRPPRVLSTTENIRKAIVNGKVFYDATIREQRDIFSNATRKAKGLRQLEDARGPSVIMNSNFGKKKVIKARNVNPVRRVRRVYRKRYNPEEVRRRLIERERSMKMDNDTSRKL</sequence>
<feature type="chain" id="PRO_5045520729" description="Apple domain-containing protein" evidence="2">
    <location>
        <begin position="18"/>
        <end position="1447"/>
    </location>
</feature>
<evidence type="ECO:0000313" key="4">
    <source>
        <dbReference type="EMBL" id="KAL0852582.1"/>
    </source>
</evidence>
<gene>
    <name evidence="4" type="ORF">ABMA27_016932</name>
</gene>
<reference evidence="4 5" key="1">
    <citation type="submission" date="2024-06" db="EMBL/GenBank/DDBJ databases">
        <title>A chromosome-level genome assembly of beet webworm, Loxostege sticticalis.</title>
        <authorList>
            <person name="Zhang Y."/>
        </authorList>
    </citation>
    <scope>NUCLEOTIDE SEQUENCE [LARGE SCALE GENOMIC DNA]</scope>
    <source>
        <strain evidence="4">AQ026</strain>
        <tissue evidence="4">Whole body</tissue>
    </source>
</reference>
<protein>
    <recommendedName>
        <fullName evidence="3">Apple domain-containing protein</fullName>
    </recommendedName>
</protein>
<keyword evidence="5" id="KW-1185">Reference proteome</keyword>
<dbReference type="Gene3D" id="3.50.4.10">
    <property type="entry name" value="Hepatocyte Growth Factor"/>
    <property type="match status" value="2"/>
</dbReference>
<feature type="domain" description="Apple" evidence="3">
    <location>
        <begin position="312"/>
        <end position="392"/>
    </location>
</feature>
<feature type="signal peptide" evidence="2">
    <location>
        <begin position="1"/>
        <end position="17"/>
    </location>
</feature>
<dbReference type="Proteomes" id="UP001549920">
    <property type="component" value="Unassembled WGS sequence"/>
</dbReference>
<evidence type="ECO:0000313" key="5">
    <source>
        <dbReference type="Proteomes" id="UP001549920"/>
    </source>
</evidence>
<feature type="compositionally biased region" description="Low complexity" evidence="1">
    <location>
        <begin position="629"/>
        <end position="650"/>
    </location>
</feature>
<organism evidence="4 5">
    <name type="scientific">Loxostege sticticalis</name>
    <name type="common">Beet webworm moth</name>
    <dbReference type="NCBI Taxonomy" id="481309"/>
    <lineage>
        <taxon>Eukaryota</taxon>
        <taxon>Metazoa</taxon>
        <taxon>Ecdysozoa</taxon>
        <taxon>Arthropoda</taxon>
        <taxon>Hexapoda</taxon>
        <taxon>Insecta</taxon>
        <taxon>Pterygota</taxon>
        <taxon>Neoptera</taxon>
        <taxon>Endopterygota</taxon>
        <taxon>Lepidoptera</taxon>
        <taxon>Glossata</taxon>
        <taxon>Ditrysia</taxon>
        <taxon>Pyraloidea</taxon>
        <taxon>Crambidae</taxon>
        <taxon>Pyraustinae</taxon>
        <taxon>Loxostege</taxon>
    </lineage>
</organism>
<feature type="domain" description="Apple" evidence="3">
    <location>
        <begin position="29"/>
        <end position="114"/>
    </location>
</feature>
<feature type="region of interest" description="Disordered" evidence="1">
    <location>
        <begin position="294"/>
        <end position="321"/>
    </location>
</feature>
<feature type="region of interest" description="Disordered" evidence="1">
    <location>
        <begin position="1108"/>
        <end position="1140"/>
    </location>
</feature>
<dbReference type="SMART" id="SM00473">
    <property type="entry name" value="PAN_AP"/>
    <property type="match status" value="4"/>
</dbReference>
<feature type="region of interest" description="Disordered" evidence="1">
    <location>
        <begin position="618"/>
        <end position="877"/>
    </location>
</feature>
<proteinExistence type="predicted"/>
<evidence type="ECO:0000256" key="1">
    <source>
        <dbReference type="SAM" id="MobiDB-lite"/>
    </source>
</evidence>
<dbReference type="PRINTS" id="PR01217">
    <property type="entry name" value="PRICHEXTENSN"/>
</dbReference>
<dbReference type="SUPFAM" id="SSF57414">
    <property type="entry name" value="Hairpin loop containing domain-like"/>
    <property type="match status" value="2"/>
</dbReference>
<comment type="caution">
    <text evidence="4">The sequence shown here is derived from an EMBL/GenBank/DDBJ whole genome shotgun (WGS) entry which is preliminary data.</text>
</comment>
<feature type="compositionally biased region" description="Basic and acidic residues" evidence="1">
    <location>
        <begin position="298"/>
        <end position="314"/>
    </location>
</feature>
<dbReference type="InterPro" id="IPR003609">
    <property type="entry name" value="Pan_app"/>
</dbReference>
<dbReference type="Pfam" id="PF00024">
    <property type="entry name" value="PAN_1"/>
    <property type="match status" value="1"/>
</dbReference>
<feature type="region of interest" description="Disordered" evidence="1">
    <location>
        <begin position="962"/>
        <end position="999"/>
    </location>
</feature>
<keyword evidence="2" id="KW-0732">Signal</keyword>
<dbReference type="InterPro" id="IPR052774">
    <property type="entry name" value="Celegans_DevNeuronal_Protein"/>
</dbReference>
<dbReference type="CDD" id="cd01099">
    <property type="entry name" value="PAN_AP_HGF"/>
    <property type="match status" value="1"/>
</dbReference>
<accession>A0ABR3GZE8</accession>
<evidence type="ECO:0000259" key="3">
    <source>
        <dbReference type="PROSITE" id="PS50948"/>
    </source>
</evidence>
<feature type="domain" description="Apple" evidence="3">
    <location>
        <begin position="409"/>
        <end position="495"/>
    </location>
</feature>
<dbReference type="PROSITE" id="PS50948">
    <property type="entry name" value="PAN"/>
    <property type="match status" value="3"/>
</dbReference>
<dbReference type="PANTHER" id="PTHR47327">
    <property type="entry name" value="FI18240P1-RELATED"/>
    <property type="match status" value="1"/>
</dbReference>
<dbReference type="EMBL" id="JBEUOH010000053">
    <property type="protein sequence ID" value="KAL0852582.1"/>
    <property type="molecule type" value="Genomic_DNA"/>
</dbReference>